<dbReference type="InterPro" id="IPR014729">
    <property type="entry name" value="Rossmann-like_a/b/a_fold"/>
</dbReference>
<evidence type="ECO:0000256" key="7">
    <source>
        <dbReference type="ARBA" id="ARBA00022741"/>
    </source>
</evidence>
<gene>
    <name evidence="12" type="ORF">CANINC_001931</name>
</gene>
<evidence type="ECO:0000313" key="13">
    <source>
        <dbReference type="Proteomes" id="UP000307173"/>
    </source>
</evidence>
<dbReference type="AlphaFoldDB" id="A0A4T0X2E7"/>
<dbReference type="PANTHER" id="PTHR21299">
    <property type="entry name" value="CYTIDYLATE KINASE/PANTOATE-BETA-ALANINE LIGASE"/>
    <property type="match status" value="1"/>
</dbReference>
<evidence type="ECO:0000256" key="6">
    <source>
        <dbReference type="ARBA" id="ARBA00022655"/>
    </source>
</evidence>
<name>A0A4T0X2E7_9ASCO</name>
<dbReference type="InterPro" id="IPR003721">
    <property type="entry name" value="Pantoate_ligase"/>
</dbReference>
<evidence type="ECO:0000256" key="3">
    <source>
        <dbReference type="ARBA" id="ARBA00012219"/>
    </source>
</evidence>
<comment type="similarity">
    <text evidence="2">Belongs to the pantothenate synthetase family.</text>
</comment>
<dbReference type="PANTHER" id="PTHR21299:SF1">
    <property type="entry name" value="PANTOATE--BETA-ALANINE LIGASE"/>
    <property type="match status" value="1"/>
</dbReference>
<evidence type="ECO:0000256" key="4">
    <source>
        <dbReference type="ARBA" id="ARBA00015647"/>
    </source>
</evidence>
<dbReference type="EMBL" id="SELW01000307">
    <property type="protein sequence ID" value="TID29477.1"/>
    <property type="molecule type" value="Genomic_DNA"/>
</dbReference>
<dbReference type="STRING" id="52247.A0A4T0X2E7"/>
<dbReference type="Proteomes" id="UP000307173">
    <property type="component" value="Unassembled WGS sequence"/>
</dbReference>
<dbReference type="SUPFAM" id="SSF52374">
    <property type="entry name" value="Nucleotidylyl transferase"/>
    <property type="match status" value="1"/>
</dbReference>
<dbReference type="Gene3D" id="3.40.50.620">
    <property type="entry name" value="HUPs"/>
    <property type="match status" value="1"/>
</dbReference>
<dbReference type="FunFam" id="3.40.50.620:FF:000013">
    <property type="entry name" value="Pantothenate synthetase"/>
    <property type="match status" value="1"/>
</dbReference>
<evidence type="ECO:0000256" key="11">
    <source>
        <dbReference type="ARBA" id="ARBA00048258"/>
    </source>
</evidence>
<evidence type="ECO:0000256" key="5">
    <source>
        <dbReference type="ARBA" id="ARBA00022598"/>
    </source>
</evidence>
<comment type="caution">
    <text evidence="12">The sequence shown here is derived from an EMBL/GenBank/DDBJ whole genome shotgun (WGS) entry which is preliminary data.</text>
</comment>
<dbReference type="EC" id="6.3.2.1" evidence="3"/>
<evidence type="ECO:0000313" key="12">
    <source>
        <dbReference type="EMBL" id="TID29477.1"/>
    </source>
</evidence>
<dbReference type="HAMAP" id="MF_00158">
    <property type="entry name" value="PanC"/>
    <property type="match status" value="1"/>
</dbReference>
<keyword evidence="8" id="KW-0067">ATP-binding</keyword>
<dbReference type="InterPro" id="IPR004821">
    <property type="entry name" value="Cyt_trans-like"/>
</dbReference>
<protein>
    <recommendedName>
        <fullName evidence="4">Pantoate--beta-alanine ligase</fullName>
        <ecNumber evidence="3">6.3.2.1</ecNumber>
    </recommendedName>
    <alternativeName>
        <fullName evidence="10">Pantoate-activating enzyme</fullName>
    </alternativeName>
    <alternativeName>
        <fullName evidence="9">Pantothenate synthetase</fullName>
    </alternativeName>
</protein>
<keyword evidence="7" id="KW-0547">Nucleotide-binding</keyword>
<dbReference type="GO" id="GO:0015940">
    <property type="term" value="P:pantothenate biosynthetic process"/>
    <property type="evidence" value="ECO:0007669"/>
    <property type="project" value="UniProtKB-UniPathway"/>
</dbReference>
<evidence type="ECO:0000256" key="1">
    <source>
        <dbReference type="ARBA" id="ARBA00004990"/>
    </source>
</evidence>
<evidence type="ECO:0000256" key="8">
    <source>
        <dbReference type="ARBA" id="ARBA00022840"/>
    </source>
</evidence>
<evidence type="ECO:0000256" key="2">
    <source>
        <dbReference type="ARBA" id="ARBA00009256"/>
    </source>
</evidence>
<keyword evidence="5" id="KW-0436">Ligase</keyword>
<dbReference type="GO" id="GO:0004592">
    <property type="term" value="F:pantoate-beta-alanine ligase activity"/>
    <property type="evidence" value="ECO:0007669"/>
    <property type="project" value="UniProtKB-EC"/>
</dbReference>
<comment type="pathway">
    <text evidence="1">Cofactor biosynthesis; (R)-pantothenate biosynthesis; (R)-pantothenate from (R)-pantoate and beta-alanine: step 1/1.</text>
</comment>
<evidence type="ECO:0000256" key="10">
    <source>
        <dbReference type="ARBA" id="ARBA00032806"/>
    </source>
</evidence>
<dbReference type="GO" id="GO:0005524">
    <property type="term" value="F:ATP binding"/>
    <property type="evidence" value="ECO:0007669"/>
    <property type="project" value="UniProtKB-KW"/>
</dbReference>
<dbReference type="NCBIfam" id="TIGR00018">
    <property type="entry name" value="panC"/>
    <property type="match status" value="1"/>
</dbReference>
<sequence>MSKIPVITTVDELRALRNDYTANNQTVGFVPTMGFLHEGHMALVKQSLANNDRTIVSIFVNPSQFAPNEDLDTYPRDLNHDLELLAETFPERTIDAVFAPTVDQMYPSGFTFDTNAQRGAFVDVLGVSSVLEGRTRPTFFRGVATVLTKLFNVVRPMRAYFGQKDIQQTVVVKTLVRDLLMDLEIVVVPTIRSQTGLALSSRNKYLSNEILDHATCLYRGMEIARQMYTKEKITNVSQLTDTIVREIIGTNADFTIDYIAFSDPTTLAYLNSIDPDKGCILSLAVYVLNAHGSTEKTRLIDNMIFPPISSPSLTLPTL</sequence>
<reference evidence="12 13" key="1">
    <citation type="journal article" date="2019" name="Front. Genet.">
        <title>Whole-Genome Sequencing of the Opportunistic Yeast Pathogen Candida inconspicua Uncovers Its Hybrid Origin.</title>
        <authorList>
            <person name="Mixao V."/>
            <person name="Hansen A.P."/>
            <person name="Saus E."/>
            <person name="Boekhout T."/>
            <person name="Lass-Florl C."/>
            <person name="Gabaldon T."/>
        </authorList>
    </citation>
    <scope>NUCLEOTIDE SEQUENCE [LARGE SCALE GENOMIC DNA]</scope>
    <source>
        <strain evidence="12 13">CBS 180</strain>
    </source>
</reference>
<dbReference type="OrthoDB" id="2020436at2759"/>
<dbReference type="CDD" id="cd00560">
    <property type="entry name" value="PanC"/>
    <property type="match status" value="1"/>
</dbReference>
<dbReference type="UniPathway" id="UPA00028">
    <property type="reaction ID" value="UER00005"/>
</dbReference>
<comment type="catalytic activity">
    <reaction evidence="11">
        <text>(R)-pantoate + beta-alanine + ATP = (R)-pantothenate + AMP + diphosphate + H(+)</text>
        <dbReference type="Rhea" id="RHEA:10912"/>
        <dbReference type="ChEBI" id="CHEBI:15378"/>
        <dbReference type="ChEBI" id="CHEBI:15980"/>
        <dbReference type="ChEBI" id="CHEBI:29032"/>
        <dbReference type="ChEBI" id="CHEBI:30616"/>
        <dbReference type="ChEBI" id="CHEBI:33019"/>
        <dbReference type="ChEBI" id="CHEBI:57966"/>
        <dbReference type="ChEBI" id="CHEBI:456215"/>
        <dbReference type="EC" id="6.3.2.1"/>
    </reaction>
</comment>
<dbReference type="InterPro" id="IPR042176">
    <property type="entry name" value="Pantoate_ligase_C"/>
</dbReference>
<organism evidence="12 13">
    <name type="scientific">Pichia inconspicua</name>
    <dbReference type="NCBI Taxonomy" id="52247"/>
    <lineage>
        <taxon>Eukaryota</taxon>
        <taxon>Fungi</taxon>
        <taxon>Dikarya</taxon>
        <taxon>Ascomycota</taxon>
        <taxon>Saccharomycotina</taxon>
        <taxon>Pichiomycetes</taxon>
        <taxon>Pichiales</taxon>
        <taxon>Pichiaceae</taxon>
        <taxon>Pichia</taxon>
    </lineage>
</organism>
<dbReference type="Gene3D" id="3.30.1300.10">
    <property type="entry name" value="Pantoate-beta-alanine ligase, C-terminal domain"/>
    <property type="match status" value="1"/>
</dbReference>
<accession>A0A4T0X2E7</accession>
<proteinExistence type="inferred from homology"/>
<keyword evidence="6" id="KW-0566">Pantothenate biosynthesis</keyword>
<evidence type="ECO:0000256" key="9">
    <source>
        <dbReference type="ARBA" id="ARBA00029902"/>
    </source>
</evidence>
<dbReference type="Pfam" id="PF02569">
    <property type="entry name" value="Pantoate_ligase"/>
    <property type="match status" value="1"/>
</dbReference>
<keyword evidence="13" id="KW-1185">Reference proteome</keyword>
<dbReference type="NCBIfam" id="TIGR00125">
    <property type="entry name" value="cyt_tran_rel"/>
    <property type="match status" value="1"/>
</dbReference>